<evidence type="ECO:0000313" key="1">
    <source>
        <dbReference type="EMBL" id="AQP53826.1"/>
    </source>
</evidence>
<dbReference type="EMBL" id="CP019609">
    <property type="protein sequence ID" value="AQP53826.1"/>
    <property type="molecule type" value="Genomic_DNA"/>
</dbReference>
<dbReference type="Proteomes" id="UP000188246">
    <property type="component" value="Chromosome"/>
</dbReference>
<dbReference type="SUPFAM" id="SSF46955">
    <property type="entry name" value="Putative DNA-binding domain"/>
    <property type="match status" value="1"/>
</dbReference>
<protein>
    <submittedName>
        <fullName evidence="1">Uncharacterized protein</fullName>
    </submittedName>
</protein>
<gene>
    <name evidence="1" type="ORF">BW732_05960</name>
</gene>
<sequence length="98" mass="11238">MKNNEFTISINDDKNLLLQVYAEQIFNLVEGKIINQNEQQPFLKGKQLCEFLGISWGTFLKLKKQGLPTIVLNTGSSGMELYSKESVMNWILEQEVRA</sequence>
<organism evidence="1 2">
    <name type="scientific">Vagococcus penaei</name>
    <dbReference type="NCBI Taxonomy" id="633807"/>
    <lineage>
        <taxon>Bacteria</taxon>
        <taxon>Bacillati</taxon>
        <taxon>Bacillota</taxon>
        <taxon>Bacilli</taxon>
        <taxon>Lactobacillales</taxon>
        <taxon>Enterococcaceae</taxon>
        <taxon>Vagococcus</taxon>
    </lineage>
</organism>
<proteinExistence type="predicted"/>
<dbReference type="STRING" id="633807.BW732_05960"/>
<dbReference type="RefSeq" id="WP_077275903.1">
    <property type="nucleotide sequence ID" value="NZ_CP019609.1"/>
</dbReference>
<dbReference type="AlphaFoldDB" id="A0A1Q2D5W5"/>
<dbReference type="InterPro" id="IPR009061">
    <property type="entry name" value="DNA-bd_dom_put_sf"/>
</dbReference>
<dbReference type="KEGG" id="vpi:BW732_05960"/>
<name>A0A1Q2D5W5_9ENTE</name>
<accession>A0A1Q2D5W5</accession>
<evidence type="ECO:0000313" key="2">
    <source>
        <dbReference type="Proteomes" id="UP000188246"/>
    </source>
</evidence>
<keyword evidence="2" id="KW-1185">Reference proteome</keyword>
<reference evidence="1 2" key="1">
    <citation type="journal article" date="2010" name="Int. J. Syst. Evol. Microbiol.">
        <title>Vagococcus penaei sp. nov., isolated from spoilage microbiota of cooked shrimp (Penaeus vannamei).</title>
        <authorList>
            <person name="Jaffres E."/>
            <person name="Prevost H."/>
            <person name="Rossero A."/>
            <person name="Joffraud J.J."/>
            <person name="Dousset X."/>
        </authorList>
    </citation>
    <scope>NUCLEOTIDE SEQUENCE [LARGE SCALE GENOMIC DNA]</scope>
    <source>
        <strain evidence="1 2">CD276</strain>
    </source>
</reference>